<reference evidence="1" key="1">
    <citation type="submission" date="2021-11" db="EMBL/GenBank/DDBJ databases">
        <title>Streptomyces corallinus and Kineosporia corallina sp. nov., two new coral-derived marine actinobacteria.</title>
        <authorList>
            <person name="Buangrab K."/>
            <person name="Sutthacheep M."/>
            <person name="Yeemin T."/>
            <person name="Harunari E."/>
            <person name="Igarashi Y."/>
            <person name="Sripreechasak P."/>
            <person name="Kanchanasin P."/>
            <person name="Tanasupawat S."/>
            <person name="Phongsopitanun W."/>
        </authorList>
    </citation>
    <scope>NUCLEOTIDE SEQUENCE</scope>
    <source>
        <strain evidence="1">JCM 31032</strain>
    </source>
</reference>
<sequence length="142" mass="15280">MSNPPRDLAELVSLFLPVKFGEDLSHENELDVLAASLGAFTAAVTTKITPMSWSERTDLCRRVAARVDGEFAAWMVEAAFRSAEGDQEALVGADPQKLAGIPVETLAVLGTESLSRDEAEALRAPAVEHARALRPALENIPR</sequence>
<comment type="caution">
    <text evidence="1">The sequence shown here is derived from an EMBL/GenBank/DDBJ whole genome shotgun (WGS) entry which is preliminary data.</text>
</comment>
<dbReference type="AlphaFoldDB" id="A0A9X1SVE1"/>
<accession>A0A9X1SVE1</accession>
<organism evidence="1 2">
    <name type="scientific">Kineosporia babensis</name>
    <dbReference type="NCBI Taxonomy" id="499548"/>
    <lineage>
        <taxon>Bacteria</taxon>
        <taxon>Bacillati</taxon>
        <taxon>Actinomycetota</taxon>
        <taxon>Actinomycetes</taxon>
        <taxon>Kineosporiales</taxon>
        <taxon>Kineosporiaceae</taxon>
        <taxon>Kineosporia</taxon>
    </lineage>
</organism>
<protein>
    <submittedName>
        <fullName evidence="1">Uncharacterized protein</fullName>
    </submittedName>
</protein>
<keyword evidence="2" id="KW-1185">Reference proteome</keyword>
<evidence type="ECO:0000313" key="2">
    <source>
        <dbReference type="Proteomes" id="UP001138997"/>
    </source>
</evidence>
<gene>
    <name evidence="1" type="ORF">LR394_17710</name>
</gene>
<evidence type="ECO:0000313" key="1">
    <source>
        <dbReference type="EMBL" id="MCD5312745.1"/>
    </source>
</evidence>
<dbReference type="RefSeq" id="WP_231443282.1">
    <property type="nucleotide sequence ID" value="NZ_JAJOMB010000009.1"/>
</dbReference>
<name>A0A9X1SVE1_9ACTN</name>
<proteinExistence type="predicted"/>
<dbReference type="Proteomes" id="UP001138997">
    <property type="component" value="Unassembled WGS sequence"/>
</dbReference>
<dbReference type="EMBL" id="JAJOMB010000009">
    <property type="protein sequence ID" value="MCD5312745.1"/>
    <property type="molecule type" value="Genomic_DNA"/>
</dbReference>